<name>A0A0V8DWA2_LACLL</name>
<evidence type="ECO:0000313" key="2">
    <source>
        <dbReference type="Proteomes" id="UP000053719"/>
    </source>
</evidence>
<sequence length="222" mass="25235">MGILKNHLVKECDPRLPGYLSHSVKEAYRVLHDLINANPVLKNKEMRYAYGHIRKALVDTSIRIVLENSDIPCKIERKAVSSIKNGYEHTMLEVKGAIISPSVTRNKKALPKKALHRSTNSIKNAQFDLFHTVEDLNEKYDENTPPYMLLTYGDKNYQLQYVELGLPDISSERWIEKVDITQSLVLVTDKSDESTIQKELDLSLTALAEELLRGAQDGTENI</sequence>
<dbReference type="RefSeq" id="WP_058205820.1">
    <property type="nucleotide sequence ID" value="NZ_LKLQ01000027.1"/>
</dbReference>
<gene>
    <name evidence="1" type="ORF">M20_2606</name>
</gene>
<protein>
    <submittedName>
        <fullName evidence="1">Uncharacterized protein</fullName>
    </submittedName>
</protein>
<dbReference type="AlphaFoldDB" id="A0A0V8DWA2"/>
<dbReference type="EMBL" id="LKLU01000143">
    <property type="protein sequence ID" value="KSU17642.1"/>
    <property type="molecule type" value="Genomic_DNA"/>
</dbReference>
<organism evidence="1 2">
    <name type="scientific">Lactococcus lactis subsp. lactis</name>
    <name type="common">Streptococcus lactis</name>
    <dbReference type="NCBI Taxonomy" id="1360"/>
    <lineage>
        <taxon>Bacteria</taxon>
        <taxon>Bacillati</taxon>
        <taxon>Bacillota</taxon>
        <taxon>Bacilli</taxon>
        <taxon>Lactobacillales</taxon>
        <taxon>Streptococcaceae</taxon>
        <taxon>Lactococcus</taxon>
    </lineage>
</organism>
<dbReference type="Proteomes" id="UP000053719">
    <property type="component" value="Unassembled WGS sequence"/>
</dbReference>
<accession>A0A0V8DWA2</accession>
<dbReference type="PATRIC" id="fig|1360.107.peg.2004"/>
<evidence type="ECO:0000313" key="1">
    <source>
        <dbReference type="EMBL" id="KSU17642.1"/>
    </source>
</evidence>
<comment type="caution">
    <text evidence="1">The sequence shown here is derived from an EMBL/GenBank/DDBJ whole genome shotgun (WGS) entry which is preliminary data.</text>
</comment>
<reference evidence="2" key="1">
    <citation type="submission" date="2015-10" db="EMBL/GenBank/DDBJ databases">
        <title>Draft Genome Sequences of 11 Lactococcus lactis subspecies cremoris strains.</title>
        <authorList>
            <person name="Wels M."/>
            <person name="Backus L."/>
            <person name="Boekhorst J."/>
            <person name="Dijkstra A."/>
            <person name="Beerthuizen M."/>
            <person name="Kelly W."/>
            <person name="Siezen R."/>
            <person name="Bachmann H."/>
            <person name="Van Hijum S."/>
        </authorList>
    </citation>
    <scope>NUCLEOTIDE SEQUENCE [LARGE SCALE GENOMIC DNA]</scope>
    <source>
        <strain evidence="2">M20</strain>
    </source>
</reference>
<proteinExistence type="predicted"/>